<sequence>MAESIVVLKKNVEKNEKLLEKVEKRLEINDNQVQNQLFDFMQNSDRKFEARWEELLKSMACLTMAVEKGKSTCDLGKQQQVPVPMEARTDDSIQIIEFPNDVGIKKGIRIEERDIPSSSAAKEWQRRSTFPQNFFEFPFLEARE</sequence>
<proteinExistence type="predicted"/>
<accession>A0A5N6QS59</accession>
<dbReference type="AlphaFoldDB" id="A0A5N6QS59"/>
<evidence type="ECO:0000313" key="3">
    <source>
        <dbReference type="Proteomes" id="UP000327013"/>
    </source>
</evidence>
<evidence type="ECO:0000256" key="1">
    <source>
        <dbReference type="SAM" id="Coils"/>
    </source>
</evidence>
<evidence type="ECO:0000313" key="2">
    <source>
        <dbReference type="EMBL" id="KAE8009991.1"/>
    </source>
</evidence>
<keyword evidence="1" id="KW-0175">Coiled coil</keyword>
<gene>
    <name evidence="2" type="ORF">FH972_006391</name>
</gene>
<organism evidence="2 3">
    <name type="scientific">Carpinus fangiana</name>
    <dbReference type="NCBI Taxonomy" id="176857"/>
    <lineage>
        <taxon>Eukaryota</taxon>
        <taxon>Viridiplantae</taxon>
        <taxon>Streptophyta</taxon>
        <taxon>Embryophyta</taxon>
        <taxon>Tracheophyta</taxon>
        <taxon>Spermatophyta</taxon>
        <taxon>Magnoliopsida</taxon>
        <taxon>eudicotyledons</taxon>
        <taxon>Gunneridae</taxon>
        <taxon>Pentapetalae</taxon>
        <taxon>rosids</taxon>
        <taxon>fabids</taxon>
        <taxon>Fagales</taxon>
        <taxon>Betulaceae</taxon>
        <taxon>Carpinus</taxon>
    </lineage>
</organism>
<protein>
    <submittedName>
        <fullName evidence="2">Uncharacterized protein</fullName>
    </submittedName>
</protein>
<reference evidence="2 3" key="1">
    <citation type="submission" date="2019-06" db="EMBL/GenBank/DDBJ databases">
        <title>A chromosomal-level reference genome of Carpinus fangiana (Coryloideae, Betulaceae).</title>
        <authorList>
            <person name="Yang X."/>
            <person name="Wang Z."/>
            <person name="Zhang L."/>
            <person name="Hao G."/>
            <person name="Liu J."/>
            <person name="Yang Y."/>
        </authorList>
    </citation>
    <scope>NUCLEOTIDE SEQUENCE [LARGE SCALE GENOMIC DNA]</scope>
    <source>
        <strain evidence="2">Cfa_2016G</strain>
        <tissue evidence="2">Leaf</tissue>
    </source>
</reference>
<name>A0A5N6QS59_9ROSI</name>
<feature type="coiled-coil region" evidence="1">
    <location>
        <begin position="5"/>
        <end position="32"/>
    </location>
</feature>
<dbReference type="Proteomes" id="UP000327013">
    <property type="component" value="Chromosome 2"/>
</dbReference>
<keyword evidence="3" id="KW-1185">Reference proteome</keyword>
<dbReference type="EMBL" id="CM017322">
    <property type="protein sequence ID" value="KAE8009991.1"/>
    <property type="molecule type" value="Genomic_DNA"/>
</dbReference>